<evidence type="ECO:0000256" key="3">
    <source>
        <dbReference type="HAMAP-Rule" id="MF_01224"/>
    </source>
</evidence>
<comment type="pathway">
    <text evidence="1 3">Cofactor biosynthesis; molybdopterin biosynthesis.</text>
</comment>
<dbReference type="NCBIfam" id="NF006870">
    <property type="entry name" value="PRK09364.1"/>
    <property type="match status" value="1"/>
</dbReference>
<gene>
    <name evidence="3" type="primary">moaC</name>
    <name evidence="5" type="ORF">A3L02_03800</name>
</gene>
<comment type="similarity">
    <text evidence="3">Belongs to the MoaC family.</text>
</comment>
<dbReference type="UniPathway" id="UPA00344"/>
<keyword evidence="3" id="KW-0456">Lyase</keyword>
<dbReference type="GeneID" id="33323851"/>
<feature type="active site" evidence="3">
    <location>
        <position position="125"/>
    </location>
</feature>
<dbReference type="GO" id="GO:0061799">
    <property type="term" value="F:cyclic pyranopterin monophosphate synthase activity"/>
    <property type="evidence" value="ECO:0007669"/>
    <property type="project" value="UniProtKB-UniRule"/>
</dbReference>
<keyword evidence="6" id="KW-1185">Reference proteome</keyword>
<dbReference type="NCBIfam" id="TIGR00581">
    <property type="entry name" value="moaC"/>
    <property type="match status" value="1"/>
</dbReference>
<dbReference type="CDD" id="cd01419">
    <property type="entry name" value="MoaC_A"/>
    <property type="match status" value="1"/>
</dbReference>
<evidence type="ECO:0000313" key="6">
    <source>
        <dbReference type="Proteomes" id="UP000197156"/>
    </source>
</evidence>
<sequence length="162" mass="18039">MRELTHVDERGVKMVEVGHKEEVFRKAVARGRIRLRPETIELIKSGRTKKGNVIAAAQIAGILAVKRTPELIPLCHPIPLTGVDVTFEFGEDYIEATCEVRAHYKTGVEMEALTGVSVALLTVWDMVKAVEKDENGQYPFTRIEDIRVVEKVKELTPGSSQG</sequence>
<accession>A0A218P1E5</accession>
<dbReference type="PANTHER" id="PTHR22960:SF0">
    <property type="entry name" value="MOLYBDENUM COFACTOR BIOSYNTHESIS PROTEIN 1"/>
    <property type="match status" value="1"/>
</dbReference>
<dbReference type="InterPro" id="IPR023045">
    <property type="entry name" value="MoaC"/>
</dbReference>
<protein>
    <recommendedName>
        <fullName evidence="3">Probable cyclic pyranopterin monophosphate synthase</fullName>
        <ecNumber evidence="3">4.6.1.17</ecNumber>
    </recommendedName>
    <alternativeName>
        <fullName evidence="3">Molybdenum cofactor biosynthesis protein C</fullName>
    </alternativeName>
</protein>
<evidence type="ECO:0000256" key="2">
    <source>
        <dbReference type="ARBA" id="ARBA00023150"/>
    </source>
</evidence>
<evidence type="ECO:0000313" key="5">
    <source>
        <dbReference type="EMBL" id="ASI98748.1"/>
    </source>
</evidence>
<dbReference type="AlphaFoldDB" id="A0A218P1E5"/>
<comment type="function">
    <text evidence="3">Catalyzes the conversion of (8S)-3',8-cyclo-7,8-dihydroguanosine 5'-triphosphate to cyclic pyranopterin monophosphate (cPMP).</text>
</comment>
<evidence type="ECO:0000256" key="1">
    <source>
        <dbReference type="ARBA" id="ARBA00005046"/>
    </source>
</evidence>
<evidence type="ECO:0000259" key="4">
    <source>
        <dbReference type="Pfam" id="PF01967"/>
    </source>
</evidence>
<feature type="binding site" evidence="3">
    <location>
        <begin position="74"/>
        <end position="76"/>
    </location>
    <ligand>
        <name>substrate</name>
    </ligand>
</feature>
<dbReference type="Gene3D" id="3.30.70.640">
    <property type="entry name" value="Molybdopterin cofactor biosynthesis C (MoaC) domain"/>
    <property type="match status" value="1"/>
</dbReference>
<dbReference type="EMBL" id="CP014854">
    <property type="protein sequence ID" value="ASI98748.1"/>
    <property type="molecule type" value="Genomic_DNA"/>
</dbReference>
<dbReference type="Proteomes" id="UP000197156">
    <property type="component" value="Chromosome"/>
</dbReference>
<dbReference type="HAMAP" id="MF_01224_A">
    <property type="entry name" value="MoaC_A"/>
    <property type="match status" value="1"/>
</dbReference>
<dbReference type="NCBIfam" id="NF008999">
    <property type="entry name" value="PRK12343.1"/>
    <property type="match status" value="1"/>
</dbReference>
<organism evidence="5 6">
    <name type="scientific">Thermococcus celer Vu 13 = JCM 8558</name>
    <dbReference type="NCBI Taxonomy" id="1293037"/>
    <lineage>
        <taxon>Archaea</taxon>
        <taxon>Methanobacteriati</taxon>
        <taxon>Methanobacteriota</taxon>
        <taxon>Thermococci</taxon>
        <taxon>Thermococcales</taxon>
        <taxon>Thermococcaceae</taxon>
        <taxon>Thermococcus</taxon>
    </lineage>
</organism>
<name>A0A218P1E5_THECE</name>
<dbReference type="InterPro" id="IPR036522">
    <property type="entry name" value="MoaC_sf"/>
</dbReference>
<feature type="domain" description="Molybdopterin cofactor biosynthesis C (MoaC)" evidence="4">
    <location>
        <begin position="14"/>
        <end position="152"/>
    </location>
</feature>
<dbReference type="InterPro" id="IPR023047">
    <property type="entry name" value="Mo_CF_biosynth-C_arc"/>
</dbReference>
<dbReference type="KEGG" id="tce:A3L02_03800"/>
<dbReference type="OrthoDB" id="10067at2157"/>
<dbReference type="PANTHER" id="PTHR22960">
    <property type="entry name" value="MOLYBDOPTERIN COFACTOR SYNTHESIS PROTEIN A"/>
    <property type="match status" value="1"/>
</dbReference>
<comment type="catalytic activity">
    <reaction evidence="3">
        <text>(8S)-3',8-cyclo-7,8-dihydroguanosine 5'-triphosphate = cyclic pyranopterin phosphate + diphosphate</text>
        <dbReference type="Rhea" id="RHEA:49580"/>
        <dbReference type="ChEBI" id="CHEBI:33019"/>
        <dbReference type="ChEBI" id="CHEBI:59648"/>
        <dbReference type="ChEBI" id="CHEBI:131766"/>
        <dbReference type="EC" id="4.6.1.17"/>
    </reaction>
</comment>
<dbReference type="InterPro" id="IPR002820">
    <property type="entry name" value="Mopterin_CF_biosynth-C_dom"/>
</dbReference>
<dbReference type="EC" id="4.6.1.17" evidence="3"/>
<dbReference type="InterPro" id="IPR050105">
    <property type="entry name" value="MoCo_biosynth_MoaA/MoaC"/>
</dbReference>
<dbReference type="SUPFAM" id="SSF55040">
    <property type="entry name" value="Molybdenum cofactor biosynthesis protein C, MoaC"/>
    <property type="match status" value="1"/>
</dbReference>
<dbReference type="GO" id="GO:0006777">
    <property type="term" value="P:Mo-molybdopterin cofactor biosynthetic process"/>
    <property type="evidence" value="ECO:0007669"/>
    <property type="project" value="UniProtKB-UniRule"/>
</dbReference>
<dbReference type="RefSeq" id="WP_088862705.1">
    <property type="nucleotide sequence ID" value="NZ_CP014854.1"/>
</dbReference>
<feature type="binding site" evidence="3">
    <location>
        <begin position="110"/>
        <end position="111"/>
    </location>
    <ligand>
        <name>substrate</name>
    </ligand>
</feature>
<comment type="subunit">
    <text evidence="3">Homohexamer; trimer of dimers.</text>
</comment>
<dbReference type="Pfam" id="PF01967">
    <property type="entry name" value="MoaC"/>
    <property type="match status" value="1"/>
</dbReference>
<dbReference type="GO" id="GO:0061798">
    <property type="term" value="F:GTP 3',8'-cyclase activity"/>
    <property type="evidence" value="ECO:0007669"/>
    <property type="project" value="TreeGrafter"/>
</dbReference>
<proteinExistence type="inferred from homology"/>
<reference evidence="5 6" key="1">
    <citation type="submission" date="2016-03" db="EMBL/GenBank/DDBJ databases">
        <title>Complete genome sequence of Thermococcus celer.</title>
        <authorList>
            <person name="Oger P.M."/>
        </authorList>
    </citation>
    <scope>NUCLEOTIDE SEQUENCE [LARGE SCALE GENOMIC DNA]</scope>
    <source>
        <strain evidence="5 6">Vu 13</strain>
    </source>
</reference>
<keyword evidence="2 3" id="KW-0501">Molybdenum cofactor biosynthesis</keyword>